<evidence type="ECO:0000259" key="13">
    <source>
        <dbReference type="Pfam" id="PF00892"/>
    </source>
</evidence>
<dbReference type="AlphaFoldDB" id="A0A4R2K7W8"/>
<feature type="transmembrane region" description="Helical" evidence="12">
    <location>
        <begin position="33"/>
        <end position="55"/>
    </location>
</feature>
<feature type="transmembrane region" description="Helical" evidence="12">
    <location>
        <begin position="62"/>
        <end position="81"/>
    </location>
</feature>
<organism evidence="14 15">
    <name type="scientific">Actinocrispum wychmicini</name>
    <dbReference type="NCBI Taxonomy" id="1213861"/>
    <lineage>
        <taxon>Bacteria</taxon>
        <taxon>Bacillati</taxon>
        <taxon>Actinomycetota</taxon>
        <taxon>Actinomycetes</taxon>
        <taxon>Pseudonocardiales</taxon>
        <taxon>Pseudonocardiaceae</taxon>
        <taxon>Actinocrispum</taxon>
    </lineage>
</organism>
<keyword evidence="5" id="KW-0997">Cell inner membrane</keyword>
<feature type="transmembrane region" description="Helical" evidence="12">
    <location>
        <begin position="183"/>
        <end position="203"/>
    </location>
</feature>
<dbReference type="InterPro" id="IPR000390">
    <property type="entry name" value="Small_drug/metabolite_transptr"/>
</dbReference>
<dbReference type="SUPFAM" id="SSF103481">
    <property type="entry name" value="Multidrug resistance efflux transporter EmrE"/>
    <property type="match status" value="2"/>
</dbReference>
<proteinExistence type="inferred from homology"/>
<evidence type="ECO:0000256" key="8">
    <source>
        <dbReference type="ARBA" id="ARBA00022985"/>
    </source>
</evidence>
<feature type="transmembrane region" description="Helical" evidence="12">
    <location>
        <begin position="120"/>
        <end position="141"/>
    </location>
</feature>
<feature type="transmembrane region" description="Helical" evidence="12">
    <location>
        <begin position="153"/>
        <end position="171"/>
    </location>
</feature>
<comment type="caution">
    <text evidence="14">The sequence shown here is derived from an EMBL/GenBank/DDBJ whole genome shotgun (WGS) entry which is preliminary data.</text>
</comment>
<dbReference type="PANTHER" id="PTHR30561:SF9">
    <property type="entry name" value="4-AMINO-4-DEOXY-L-ARABINOSE-PHOSPHOUNDECAPRENOL FLIPPASE SUBUNIT ARNF-RELATED"/>
    <property type="match status" value="1"/>
</dbReference>
<feature type="transmembrane region" description="Helical" evidence="12">
    <location>
        <begin position="270"/>
        <end position="289"/>
    </location>
</feature>
<keyword evidence="11 12" id="KW-0472">Membrane</keyword>
<dbReference type="OrthoDB" id="9783707at2"/>
<dbReference type="InterPro" id="IPR000620">
    <property type="entry name" value="EamA_dom"/>
</dbReference>
<gene>
    <name evidence="14" type="ORF">EV192_1011710</name>
</gene>
<evidence type="ECO:0000256" key="5">
    <source>
        <dbReference type="ARBA" id="ARBA00022519"/>
    </source>
</evidence>
<dbReference type="PANTHER" id="PTHR30561">
    <property type="entry name" value="SMR FAMILY PROTON-DEPENDENT DRUG EFFLUX TRANSPORTER SUGE"/>
    <property type="match status" value="1"/>
</dbReference>
<dbReference type="GO" id="GO:0009103">
    <property type="term" value="P:lipopolysaccharide biosynthetic process"/>
    <property type="evidence" value="ECO:0007669"/>
    <property type="project" value="UniProtKB-KW"/>
</dbReference>
<evidence type="ECO:0000256" key="1">
    <source>
        <dbReference type="ARBA" id="ARBA00004651"/>
    </source>
</evidence>
<dbReference type="GO" id="GO:0022857">
    <property type="term" value="F:transmembrane transporter activity"/>
    <property type="evidence" value="ECO:0007669"/>
    <property type="project" value="InterPro"/>
</dbReference>
<evidence type="ECO:0000256" key="7">
    <source>
        <dbReference type="ARBA" id="ARBA00022692"/>
    </source>
</evidence>
<evidence type="ECO:0000256" key="11">
    <source>
        <dbReference type="ARBA" id="ARBA00023136"/>
    </source>
</evidence>
<feature type="domain" description="EamA" evidence="13">
    <location>
        <begin position="5"/>
        <end position="138"/>
    </location>
</feature>
<evidence type="ECO:0000256" key="3">
    <source>
        <dbReference type="ARBA" id="ARBA00022475"/>
    </source>
</evidence>
<dbReference type="Gene3D" id="1.10.3730.20">
    <property type="match status" value="2"/>
</dbReference>
<comment type="similarity">
    <text evidence="2">Belongs to the EamA transporter family.</text>
</comment>
<reference evidence="14 15" key="1">
    <citation type="submission" date="2019-03" db="EMBL/GenBank/DDBJ databases">
        <title>Genomic Encyclopedia of Type Strains, Phase IV (KMG-IV): sequencing the most valuable type-strain genomes for metagenomic binning, comparative biology and taxonomic classification.</title>
        <authorList>
            <person name="Goeker M."/>
        </authorList>
    </citation>
    <scope>NUCLEOTIDE SEQUENCE [LARGE SCALE GENOMIC DNA]</scope>
    <source>
        <strain evidence="14 15">DSM 45934</strain>
    </source>
</reference>
<keyword evidence="3" id="KW-1003">Cell membrane</keyword>
<evidence type="ECO:0000313" key="14">
    <source>
        <dbReference type="EMBL" id="TCO65918.1"/>
    </source>
</evidence>
<dbReference type="EMBL" id="SLWS01000001">
    <property type="protein sequence ID" value="TCO65918.1"/>
    <property type="molecule type" value="Genomic_DNA"/>
</dbReference>
<evidence type="ECO:0000256" key="6">
    <source>
        <dbReference type="ARBA" id="ARBA00022556"/>
    </source>
</evidence>
<evidence type="ECO:0000256" key="2">
    <source>
        <dbReference type="ARBA" id="ARBA00007362"/>
    </source>
</evidence>
<evidence type="ECO:0000313" key="15">
    <source>
        <dbReference type="Proteomes" id="UP000295680"/>
    </source>
</evidence>
<keyword evidence="6" id="KW-0441">Lipid A biosynthesis</keyword>
<accession>A0A4R2K7W8</accession>
<evidence type="ECO:0000256" key="12">
    <source>
        <dbReference type="SAM" id="Phobius"/>
    </source>
</evidence>
<evidence type="ECO:0000256" key="10">
    <source>
        <dbReference type="ARBA" id="ARBA00023098"/>
    </source>
</evidence>
<dbReference type="Proteomes" id="UP000295680">
    <property type="component" value="Unassembled WGS sequence"/>
</dbReference>
<protein>
    <submittedName>
        <fullName evidence="14">EamA-like transporter family protein</fullName>
    </submittedName>
</protein>
<name>A0A4R2K7W8_9PSEU</name>
<dbReference type="Pfam" id="PF00892">
    <property type="entry name" value="EamA"/>
    <property type="match status" value="2"/>
</dbReference>
<keyword evidence="10" id="KW-0443">Lipid metabolism</keyword>
<keyword evidence="4" id="KW-0444">Lipid biosynthesis</keyword>
<evidence type="ECO:0000256" key="4">
    <source>
        <dbReference type="ARBA" id="ARBA00022516"/>
    </source>
</evidence>
<evidence type="ECO:0000256" key="9">
    <source>
        <dbReference type="ARBA" id="ARBA00022989"/>
    </source>
</evidence>
<keyword evidence="8" id="KW-0448">Lipopolysaccharide biosynthesis</keyword>
<comment type="subcellular location">
    <subcellularLocation>
        <location evidence="1">Cell membrane</location>
        <topology evidence="1">Multi-pass membrane protein</topology>
    </subcellularLocation>
</comment>
<dbReference type="GO" id="GO:0005886">
    <property type="term" value="C:plasma membrane"/>
    <property type="evidence" value="ECO:0007669"/>
    <property type="project" value="UniProtKB-SubCell"/>
</dbReference>
<dbReference type="InterPro" id="IPR037185">
    <property type="entry name" value="EmrE-like"/>
</dbReference>
<keyword evidence="7 12" id="KW-0812">Transmembrane</keyword>
<keyword evidence="9 12" id="KW-1133">Transmembrane helix</keyword>
<feature type="domain" description="EamA" evidence="13">
    <location>
        <begin position="154"/>
        <end position="287"/>
    </location>
</feature>
<keyword evidence="15" id="KW-1185">Reference proteome</keyword>
<dbReference type="RefSeq" id="WP_132112663.1">
    <property type="nucleotide sequence ID" value="NZ_SLWS01000001.1"/>
</dbReference>
<sequence>MNGFALGLVLVAAVAHAIWNISAKRIGRGGARLVFLYSAVSAAVFAPAAVVLLAVEPQRPEWTWLLAAVVTAALHVVYGIVLQRGYAVGDLSVVYPLARGTGPLLSVLVAVLVLGEHPGWPGLVGAFLVIVGVLVISTGRPTGEGVSPERRRAGVGYGVLTGVAIAAYTLWDAYSVTALAVPPLVYFGIRALVQCLLLAPYALRGKAEIAGLWRDHRRQVLTIGLLSPVGYLLVLFALRIAPVSLVAPARELSIVLGGLAAWRVLGEAHAVRRLAGSLVVLAGIAAIAVA</sequence>
<feature type="transmembrane region" description="Helical" evidence="12">
    <location>
        <begin position="223"/>
        <end position="241"/>
    </location>
</feature>